<evidence type="ECO:0000256" key="1">
    <source>
        <dbReference type="PROSITE-ProRule" id="PRU00409"/>
    </source>
</evidence>
<dbReference type="SUPFAM" id="SSF56059">
    <property type="entry name" value="Glutathione synthetase ATP-binding domain-like"/>
    <property type="match status" value="1"/>
</dbReference>
<dbReference type="AlphaFoldDB" id="A0A368VX39"/>
<dbReference type="InterPro" id="IPR013815">
    <property type="entry name" value="ATP_grasp_subdomain_1"/>
</dbReference>
<dbReference type="GO" id="GO:0046872">
    <property type="term" value="F:metal ion binding"/>
    <property type="evidence" value="ECO:0007669"/>
    <property type="project" value="InterPro"/>
</dbReference>
<keyword evidence="1" id="KW-0547">Nucleotide-binding</keyword>
<sequence length="251" mass="29788">MNTPNRRSKWVKYRVMKRFGVLKHHIPITRRLTPKTFWGFVEKYSDVILKPAYGSRGKGVIRVTSRGNYRYTIHMENERITKQGKEWTYAYIRKIIGSYSYIVQRRIPLSTVNNRPFDMRVIVQRRRNTHDWEITGRVAKVAGEGYIVTNITRSKGTIMKLESALQKSSLKDYSHRILMPNIDRIAILIARKLSRNKLYLNQHIFGLDMGLDTNGRVWVIEVNLKPVLSHFRKLKDQTMYQRIMEYKKKNI</sequence>
<dbReference type="Pfam" id="PF14398">
    <property type="entry name" value="ATPgrasp_YheCD"/>
    <property type="match status" value="1"/>
</dbReference>
<organism evidence="3 4">
    <name type="scientific">Paenibacillus prosopidis</name>
    <dbReference type="NCBI Taxonomy" id="630520"/>
    <lineage>
        <taxon>Bacteria</taxon>
        <taxon>Bacillati</taxon>
        <taxon>Bacillota</taxon>
        <taxon>Bacilli</taxon>
        <taxon>Bacillales</taxon>
        <taxon>Paenibacillaceae</taxon>
        <taxon>Paenibacillus</taxon>
    </lineage>
</organism>
<gene>
    <name evidence="3" type="ORF">DFP97_109109</name>
</gene>
<evidence type="ECO:0000313" key="4">
    <source>
        <dbReference type="Proteomes" id="UP000252415"/>
    </source>
</evidence>
<proteinExistence type="predicted"/>
<dbReference type="RefSeq" id="WP_114381109.1">
    <property type="nucleotide sequence ID" value="NZ_QPJD01000009.1"/>
</dbReference>
<dbReference type="InterPro" id="IPR011761">
    <property type="entry name" value="ATP-grasp"/>
</dbReference>
<dbReference type="Gene3D" id="3.30.470.20">
    <property type="entry name" value="ATP-grasp fold, B domain"/>
    <property type="match status" value="1"/>
</dbReference>
<comment type="caution">
    <text evidence="3">The sequence shown here is derived from an EMBL/GenBank/DDBJ whole genome shotgun (WGS) entry which is preliminary data.</text>
</comment>
<dbReference type="PROSITE" id="PS50975">
    <property type="entry name" value="ATP_GRASP"/>
    <property type="match status" value="1"/>
</dbReference>
<dbReference type="InterPro" id="IPR026838">
    <property type="entry name" value="YheC/D"/>
</dbReference>
<dbReference type="OrthoDB" id="7869153at2"/>
<name>A0A368VX39_9BACL</name>
<protein>
    <submittedName>
        <fullName evidence="3">YheC/D-like protein</fullName>
    </submittedName>
</protein>
<evidence type="ECO:0000313" key="3">
    <source>
        <dbReference type="EMBL" id="RCW46466.1"/>
    </source>
</evidence>
<dbReference type="GO" id="GO:0005524">
    <property type="term" value="F:ATP binding"/>
    <property type="evidence" value="ECO:0007669"/>
    <property type="project" value="UniProtKB-UniRule"/>
</dbReference>
<keyword evidence="4" id="KW-1185">Reference proteome</keyword>
<keyword evidence="1" id="KW-0067">ATP-binding</keyword>
<reference evidence="3 4" key="1">
    <citation type="submission" date="2018-07" db="EMBL/GenBank/DDBJ databases">
        <title>Genomic Encyclopedia of Type Strains, Phase III (KMG-III): the genomes of soil and plant-associated and newly described type strains.</title>
        <authorList>
            <person name="Whitman W."/>
        </authorList>
    </citation>
    <scope>NUCLEOTIDE SEQUENCE [LARGE SCALE GENOMIC DNA]</scope>
    <source>
        <strain evidence="3 4">CECT 7506</strain>
    </source>
</reference>
<dbReference type="Gene3D" id="3.30.1490.20">
    <property type="entry name" value="ATP-grasp fold, A domain"/>
    <property type="match status" value="1"/>
</dbReference>
<accession>A0A368VX39</accession>
<feature type="domain" description="ATP-grasp" evidence="2">
    <location>
        <begin position="18"/>
        <end position="248"/>
    </location>
</feature>
<dbReference type="EMBL" id="QPJD01000009">
    <property type="protein sequence ID" value="RCW46466.1"/>
    <property type="molecule type" value="Genomic_DNA"/>
</dbReference>
<evidence type="ECO:0000259" key="2">
    <source>
        <dbReference type="PROSITE" id="PS50975"/>
    </source>
</evidence>
<dbReference type="Proteomes" id="UP000252415">
    <property type="component" value="Unassembled WGS sequence"/>
</dbReference>